<proteinExistence type="predicted"/>
<organism evidence="2 4">
    <name type="scientific">Botryosphaeria dothidea</name>
    <dbReference type="NCBI Taxonomy" id="55169"/>
    <lineage>
        <taxon>Eukaryota</taxon>
        <taxon>Fungi</taxon>
        <taxon>Dikarya</taxon>
        <taxon>Ascomycota</taxon>
        <taxon>Pezizomycotina</taxon>
        <taxon>Dothideomycetes</taxon>
        <taxon>Dothideomycetes incertae sedis</taxon>
        <taxon>Botryosphaeriales</taxon>
        <taxon>Botryosphaeriaceae</taxon>
        <taxon>Botryosphaeria</taxon>
    </lineage>
</organism>
<evidence type="ECO:0000313" key="4">
    <source>
        <dbReference type="Proteomes" id="UP000572817"/>
    </source>
</evidence>
<dbReference type="OrthoDB" id="3957669at2759"/>
<dbReference type="EMBL" id="WWBZ02000008">
    <property type="protein sequence ID" value="KAF4311901.1"/>
    <property type="molecule type" value="Genomic_DNA"/>
</dbReference>
<comment type="caution">
    <text evidence="2">The sequence shown here is derived from an EMBL/GenBank/DDBJ whole genome shotgun (WGS) entry which is preliminary data.</text>
</comment>
<keyword evidence="4" id="KW-1185">Reference proteome</keyword>
<gene>
    <name evidence="3" type="ORF">GTA08_BOTSDO12644</name>
    <name evidence="2" type="ORF">GTA08_BOTSDO14018</name>
</gene>
<evidence type="ECO:0000313" key="2">
    <source>
        <dbReference type="EMBL" id="KAF4310479.1"/>
    </source>
</evidence>
<protein>
    <submittedName>
        <fullName evidence="2">Uncharacterized protein</fullName>
    </submittedName>
</protein>
<feature type="signal peptide" evidence="1">
    <location>
        <begin position="1"/>
        <end position="19"/>
    </location>
</feature>
<evidence type="ECO:0000256" key="1">
    <source>
        <dbReference type="SAM" id="SignalP"/>
    </source>
</evidence>
<evidence type="ECO:0000313" key="3">
    <source>
        <dbReference type="EMBL" id="KAF4311901.1"/>
    </source>
</evidence>
<sequence length="352" mass="36635">MKYPFALPVLFASTALSLAFTSPMTRTYTYGIPSGALPYTTTLPACGTVDGYVLVAAPTSPFVPGTTTILVPPQASAKTRTFTNAEYNLTQVLLIQPLEGPCVPKDFSILTPSAAGAFNLSHTAAAACPLDHDELEEQEKEGQRNVDAAIQPILEGLNRATMILQDLDTLFPVADEIGANTTTLFRRQSAALAPVLQLLDALRQVGITLAGLQPRLTALAPFEDAGEQASGDAVVRALGAHVRAQEGLLNTLVGRARVIRLVPAEGSVAVGKLAAAGRAMAVGSGGEGRLRKRQGGDGRVAAALAAVLRGLRGVVGQVVYDVGVLVPARSECIDGLHEAVDEAFGEAVAAYE</sequence>
<feature type="chain" id="PRO_5036266469" evidence="1">
    <location>
        <begin position="20"/>
        <end position="352"/>
    </location>
</feature>
<dbReference type="EMBL" id="WWBZ02000015">
    <property type="protein sequence ID" value="KAF4310479.1"/>
    <property type="molecule type" value="Genomic_DNA"/>
</dbReference>
<dbReference type="AlphaFoldDB" id="A0A8H4N488"/>
<name>A0A8H4N488_9PEZI</name>
<keyword evidence="1" id="KW-0732">Signal</keyword>
<accession>A0A8H4N488</accession>
<reference evidence="2 4" key="1">
    <citation type="submission" date="2020-04" db="EMBL/GenBank/DDBJ databases">
        <title>Genome Assembly and Annotation of Botryosphaeria dothidea sdau 11-99, a Latent Pathogen of Apple Fruit Ring Rot in China.</title>
        <authorList>
            <person name="Yu C."/>
            <person name="Diao Y."/>
            <person name="Lu Q."/>
            <person name="Zhao J."/>
            <person name="Cui S."/>
            <person name="Peng C."/>
            <person name="He B."/>
            <person name="Liu H."/>
        </authorList>
    </citation>
    <scope>NUCLEOTIDE SEQUENCE [LARGE SCALE GENOMIC DNA]</scope>
    <source>
        <strain evidence="4">sdau11-99</strain>
        <strain evidence="2">Sdau11-99</strain>
    </source>
</reference>
<dbReference type="Proteomes" id="UP000572817">
    <property type="component" value="Unassembled WGS sequence"/>
</dbReference>